<dbReference type="PANTHER" id="PTHR41324">
    <property type="entry name" value="MEMBRANE PROTEIN-RELATED"/>
    <property type="match status" value="1"/>
</dbReference>
<keyword evidence="1" id="KW-1133">Transmembrane helix</keyword>
<name>A0A833HQS0_9FIRM</name>
<evidence type="ECO:0000313" key="2">
    <source>
        <dbReference type="EMBL" id="KAB3532193.1"/>
    </source>
</evidence>
<dbReference type="AlphaFoldDB" id="A0A833HQS0"/>
<evidence type="ECO:0000256" key="1">
    <source>
        <dbReference type="SAM" id="Phobius"/>
    </source>
</evidence>
<proteinExistence type="predicted"/>
<accession>A0A833HQS0</accession>
<keyword evidence="1" id="KW-0812">Transmembrane</keyword>
<feature type="transmembrane region" description="Helical" evidence="1">
    <location>
        <begin position="108"/>
        <end position="130"/>
    </location>
</feature>
<feature type="transmembrane region" description="Helical" evidence="1">
    <location>
        <begin position="78"/>
        <end position="96"/>
    </location>
</feature>
<dbReference type="OrthoDB" id="1950201at2"/>
<feature type="transmembrane region" description="Helical" evidence="1">
    <location>
        <begin position="241"/>
        <end position="265"/>
    </location>
</feature>
<comment type="caution">
    <text evidence="2">The sequence shown here is derived from an EMBL/GenBank/DDBJ whole genome shotgun (WGS) entry which is preliminary data.</text>
</comment>
<feature type="transmembrane region" description="Helical" evidence="1">
    <location>
        <begin position="16"/>
        <end position="42"/>
    </location>
</feature>
<dbReference type="PANTHER" id="PTHR41324:SF1">
    <property type="entry name" value="DUF2232 DOMAIN-CONTAINING PROTEIN"/>
    <property type="match status" value="1"/>
</dbReference>
<protein>
    <submittedName>
        <fullName evidence="2">YybS family protein</fullName>
    </submittedName>
</protein>
<sequence>MQLNLENNKRALIESALIAMISAFFAISVIYIPVLSILIFFLPVPFIILSARRGTKYTILSLLISSLAIGLLTELILTGFILIMFGPVALVIGYCIRTKKEPFTAISIASALWVVTTFLIIQLIAIIGGINFMEIIADSFKEVQLQMEEILSMEYSKATIKAAIDNLIMLIPSFLILQSVMGAFANYYLAISVLKKIRYDYDKLPEFSKFRLPGNILLGSFIIFVLSYLTRFIEGIHFNALLNNVIVIFIFVFYLQGIATISYMLKRIKTPKALRIFLIILIVVFSPLTAYIIAPLGLIDAAFDIRKLRSIKKQ</sequence>
<evidence type="ECO:0000313" key="3">
    <source>
        <dbReference type="Proteomes" id="UP000465601"/>
    </source>
</evidence>
<feature type="transmembrane region" description="Helical" evidence="1">
    <location>
        <begin position="277"/>
        <end position="299"/>
    </location>
</feature>
<feature type="transmembrane region" description="Helical" evidence="1">
    <location>
        <begin position="210"/>
        <end position="229"/>
    </location>
</feature>
<dbReference type="EMBL" id="WBZB01000010">
    <property type="protein sequence ID" value="KAB3532193.1"/>
    <property type="molecule type" value="Genomic_DNA"/>
</dbReference>
<keyword evidence="1" id="KW-0472">Membrane</keyword>
<feature type="transmembrane region" description="Helical" evidence="1">
    <location>
        <begin position="167"/>
        <end position="189"/>
    </location>
</feature>
<organism evidence="2 3">
    <name type="scientific">Alkaliphilus serpentinus</name>
    <dbReference type="NCBI Taxonomy" id="1482731"/>
    <lineage>
        <taxon>Bacteria</taxon>
        <taxon>Bacillati</taxon>
        <taxon>Bacillota</taxon>
        <taxon>Clostridia</taxon>
        <taxon>Peptostreptococcales</taxon>
        <taxon>Natronincolaceae</taxon>
        <taxon>Alkaliphilus</taxon>
    </lineage>
</organism>
<dbReference type="Proteomes" id="UP000465601">
    <property type="component" value="Unassembled WGS sequence"/>
</dbReference>
<dbReference type="InterPro" id="IPR018710">
    <property type="entry name" value="DUF2232"/>
</dbReference>
<keyword evidence="3" id="KW-1185">Reference proteome</keyword>
<reference evidence="2 3" key="1">
    <citation type="submission" date="2019-10" db="EMBL/GenBank/DDBJ databases">
        <title>Alkaliphilus serpentinus sp. nov. and Alkaliphilus pronyensis sp. nov., two novel anaerobic alkaliphilic species isolated from the serpentinized-hosted hydrothermal field of the Prony Bay (New Caledonia).</title>
        <authorList>
            <person name="Postec A."/>
        </authorList>
    </citation>
    <scope>NUCLEOTIDE SEQUENCE [LARGE SCALE GENOMIC DNA]</scope>
    <source>
        <strain evidence="2 3">LacT</strain>
    </source>
</reference>
<dbReference type="Pfam" id="PF09991">
    <property type="entry name" value="DUF2232"/>
    <property type="match status" value="1"/>
</dbReference>
<gene>
    <name evidence="2" type="ORF">F8153_02760</name>
</gene>